<feature type="transmembrane region" description="Helical" evidence="6">
    <location>
        <begin position="250"/>
        <end position="270"/>
    </location>
</feature>
<evidence type="ECO:0000256" key="5">
    <source>
        <dbReference type="SAM" id="MobiDB-lite"/>
    </source>
</evidence>
<feature type="region of interest" description="Disordered" evidence="5">
    <location>
        <begin position="560"/>
        <end position="582"/>
    </location>
</feature>
<dbReference type="InterPro" id="IPR036259">
    <property type="entry name" value="MFS_trans_sf"/>
</dbReference>
<dbReference type="GO" id="GO:0016020">
    <property type="term" value="C:membrane"/>
    <property type="evidence" value="ECO:0007669"/>
    <property type="project" value="UniProtKB-SubCell"/>
</dbReference>
<dbReference type="Gene3D" id="1.20.1250.20">
    <property type="entry name" value="MFS general substrate transporter like domains"/>
    <property type="match status" value="1"/>
</dbReference>
<evidence type="ECO:0000256" key="4">
    <source>
        <dbReference type="ARBA" id="ARBA00023136"/>
    </source>
</evidence>
<feature type="region of interest" description="Disordered" evidence="5">
    <location>
        <begin position="297"/>
        <end position="322"/>
    </location>
</feature>
<feature type="transmembrane region" description="Helical" evidence="6">
    <location>
        <begin position="522"/>
        <end position="545"/>
    </location>
</feature>
<dbReference type="OrthoDB" id="194139at2759"/>
<dbReference type="Pfam" id="PF07690">
    <property type="entry name" value="MFS_1"/>
    <property type="match status" value="1"/>
</dbReference>
<protein>
    <submittedName>
        <fullName evidence="7">Major facilitator superfamily transporter</fullName>
    </submittedName>
</protein>
<evidence type="ECO:0000313" key="8">
    <source>
        <dbReference type="Proteomes" id="UP000031575"/>
    </source>
</evidence>
<evidence type="ECO:0000256" key="1">
    <source>
        <dbReference type="ARBA" id="ARBA00004141"/>
    </source>
</evidence>
<feature type="transmembrane region" description="Helical" evidence="6">
    <location>
        <begin position="456"/>
        <end position="478"/>
    </location>
</feature>
<evidence type="ECO:0000256" key="2">
    <source>
        <dbReference type="ARBA" id="ARBA00022692"/>
    </source>
</evidence>
<dbReference type="PANTHER" id="PTHR23507:SF1">
    <property type="entry name" value="FI18259P1-RELATED"/>
    <property type="match status" value="1"/>
</dbReference>
<feature type="transmembrane region" description="Helical" evidence="6">
    <location>
        <begin position="155"/>
        <end position="178"/>
    </location>
</feature>
<dbReference type="GeneID" id="63677379"/>
<dbReference type="AlphaFoldDB" id="A0A0C2J406"/>
<dbReference type="GO" id="GO:0022857">
    <property type="term" value="F:transmembrane transporter activity"/>
    <property type="evidence" value="ECO:0007669"/>
    <property type="project" value="InterPro"/>
</dbReference>
<feature type="transmembrane region" description="Helical" evidence="6">
    <location>
        <begin position="431"/>
        <end position="450"/>
    </location>
</feature>
<feature type="transmembrane region" description="Helical" evidence="6">
    <location>
        <begin position="387"/>
        <end position="410"/>
    </location>
</feature>
<evidence type="ECO:0000256" key="3">
    <source>
        <dbReference type="ARBA" id="ARBA00022989"/>
    </source>
</evidence>
<feature type="transmembrane region" description="Helical" evidence="6">
    <location>
        <begin position="490"/>
        <end position="510"/>
    </location>
</feature>
<feature type="transmembrane region" description="Helical" evidence="6">
    <location>
        <begin position="222"/>
        <end position="244"/>
    </location>
</feature>
<comment type="subcellular location">
    <subcellularLocation>
        <location evidence="1">Membrane</location>
        <topology evidence="1">Multi-pass membrane protein</topology>
    </subcellularLocation>
</comment>
<keyword evidence="4 6" id="KW-0472">Membrane</keyword>
<dbReference type="PANTHER" id="PTHR23507">
    <property type="entry name" value="ZGC:174356"/>
    <property type="match status" value="1"/>
</dbReference>
<dbReference type="InterPro" id="IPR011701">
    <property type="entry name" value="MFS"/>
</dbReference>
<sequence>MADHTVDEQAPLLGAGSRRVPPADAAAPPSQQTASSSSAACLQRLARRVVRLTIAERVVLVDFVFIFIVHVAAGTAIPAISSMIEAIICRQRYGDTWVVGPGGSGRAADPRCKAPAIQGRLSQVLGWQTALECIPNILFSLPYGILADNLGRKPVLLLAWAGLTFQYGWYLTVFYFASVFPLRALWLSPLFGSVGCFQSVGPAMAFTVLADVTPQAERANRYFRLTAVFLVAELIANPLSGTLLLWGGHWMPLMAAFVALLVSGLVLLLLPETLHFDPTAGKAAAVGSGETASVRAASDSDTCADDDPPPSAVAISPPPKRSQIGSAWQRFLHLLRTDARATSLFMLRNRPLLLLLLPFVSSTVARFAQTLLLQYATERYAWSWSQAAFLLTIGSTTNLVLCVVLLPLASTVLLKSGPLLGIDGSPLRKDLWIARVSGTLIVFGALLIAFAATPWLLSMALVVFSLGGGYSPAMRSLLNAFVEPHHLAMLNALLGLLEYSGIMVTTPVLFGALQRGVVLGGLWAGLPFIIAAGVCFVGTFVVVVFRIPLPMLQREAGLAAETEARRQPDESTASSASETEVV</sequence>
<proteinExistence type="predicted"/>
<feature type="transmembrane region" description="Helical" evidence="6">
    <location>
        <begin position="352"/>
        <end position="375"/>
    </location>
</feature>
<dbReference type="Proteomes" id="UP000031575">
    <property type="component" value="Unassembled WGS sequence"/>
</dbReference>
<evidence type="ECO:0000313" key="7">
    <source>
        <dbReference type="EMBL" id="KIH93725.1"/>
    </source>
</evidence>
<keyword evidence="2 6" id="KW-0812">Transmembrane</keyword>
<organism evidence="7 8">
    <name type="scientific">Sporothrix brasiliensis 5110</name>
    <dbReference type="NCBI Taxonomy" id="1398154"/>
    <lineage>
        <taxon>Eukaryota</taxon>
        <taxon>Fungi</taxon>
        <taxon>Dikarya</taxon>
        <taxon>Ascomycota</taxon>
        <taxon>Pezizomycotina</taxon>
        <taxon>Sordariomycetes</taxon>
        <taxon>Sordariomycetidae</taxon>
        <taxon>Ophiostomatales</taxon>
        <taxon>Ophiostomataceae</taxon>
        <taxon>Sporothrix</taxon>
    </lineage>
</organism>
<name>A0A0C2J406_9PEZI</name>
<dbReference type="EMBL" id="AWTV01000005">
    <property type="protein sequence ID" value="KIH93725.1"/>
    <property type="molecule type" value="Genomic_DNA"/>
</dbReference>
<evidence type="ECO:0000256" key="6">
    <source>
        <dbReference type="SAM" id="Phobius"/>
    </source>
</evidence>
<dbReference type="RefSeq" id="XP_040621735.1">
    <property type="nucleotide sequence ID" value="XM_040762458.1"/>
</dbReference>
<comment type="caution">
    <text evidence="7">The sequence shown here is derived from an EMBL/GenBank/DDBJ whole genome shotgun (WGS) entry which is preliminary data.</text>
</comment>
<dbReference type="VEuPathDB" id="FungiDB:SPBR_04175"/>
<feature type="transmembrane region" description="Helical" evidence="6">
    <location>
        <begin position="58"/>
        <end position="80"/>
    </location>
</feature>
<gene>
    <name evidence="7" type="ORF">SPBR_04175</name>
</gene>
<reference evidence="7 8" key="1">
    <citation type="journal article" date="2014" name="BMC Genomics">
        <title>Comparative genomics of the major fungal agents of human and animal Sporotrichosis: Sporothrix schenckii and Sporothrix brasiliensis.</title>
        <authorList>
            <person name="Teixeira M.M."/>
            <person name="de Almeida L.G."/>
            <person name="Kubitschek-Barreira P."/>
            <person name="Alves F.L."/>
            <person name="Kioshima E.S."/>
            <person name="Abadio A.K."/>
            <person name="Fernandes L."/>
            <person name="Derengowski L.S."/>
            <person name="Ferreira K.S."/>
            <person name="Souza R.C."/>
            <person name="Ruiz J.C."/>
            <person name="de Andrade N.C."/>
            <person name="Paes H.C."/>
            <person name="Nicola A.M."/>
            <person name="Albuquerque P."/>
            <person name="Gerber A.L."/>
            <person name="Martins V.P."/>
            <person name="Peconick L.D."/>
            <person name="Neto A.V."/>
            <person name="Chaucanez C.B."/>
            <person name="Silva P.A."/>
            <person name="Cunha O.L."/>
            <person name="de Oliveira F.F."/>
            <person name="dos Santos T.C."/>
            <person name="Barros A.L."/>
            <person name="Soares M.A."/>
            <person name="de Oliveira L.M."/>
            <person name="Marini M.M."/>
            <person name="Villalobos-Duno H."/>
            <person name="Cunha M.M."/>
            <person name="de Hoog S."/>
            <person name="da Silveira J.F."/>
            <person name="Henrissat B."/>
            <person name="Nino-Vega G.A."/>
            <person name="Cisalpino P.S."/>
            <person name="Mora-Montes H.M."/>
            <person name="Almeida S.R."/>
            <person name="Stajich J.E."/>
            <person name="Lopes-Bezerra L.M."/>
            <person name="Vasconcelos A.T."/>
            <person name="Felipe M.S."/>
        </authorList>
    </citation>
    <scope>NUCLEOTIDE SEQUENCE [LARGE SCALE GENOMIC DNA]</scope>
    <source>
        <strain evidence="7 8">5110</strain>
    </source>
</reference>
<keyword evidence="8" id="KW-1185">Reference proteome</keyword>
<feature type="transmembrane region" description="Helical" evidence="6">
    <location>
        <begin position="190"/>
        <end position="210"/>
    </location>
</feature>
<feature type="region of interest" description="Disordered" evidence="5">
    <location>
        <begin position="1"/>
        <end position="35"/>
    </location>
</feature>
<keyword evidence="3 6" id="KW-1133">Transmembrane helix</keyword>
<dbReference type="SUPFAM" id="SSF103473">
    <property type="entry name" value="MFS general substrate transporter"/>
    <property type="match status" value="1"/>
</dbReference>
<feature type="compositionally biased region" description="Low complexity" evidence="5">
    <location>
        <begin position="570"/>
        <end position="582"/>
    </location>
</feature>
<dbReference type="HOGENOM" id="CLU_013756_4_1_1"/>
<feature type="compositionally biased region" description="Low complexity" evidence="5">
    <location>
        <begin position="22"/>
        <end position="35"/>
    </location>
</feature>
<accession>A0A0C2J406</accession>